<accession>A0AB73LML6</accession>
<name>A0AB73LML6_9LEPT</name>
<evidence type="ECO:0000256" key="1">
    <source>
        <dbReference type="SAM" id="MobiDB-lite"/>
    </source>
</evidence>
<reference evidence="2 3" key="1">
    <citation type="submission" date="2017-01" db="EMBL/GenBank/DDBJ databases">
        <title>Comparative genomic analysis of Brazilian Leptospira santarosai.</title>
        <authorList>
            <person name="Moreno L.Z."/>
            <person name="Miraglia F."/>
            <person name="Kremer F.S."/>
            <person name="Eslabao M.R."/>
            <person name="Lilenbaum W."/>
            <person name="Dellagostin O.A."/>
            <person name="Moreno A.M."/>
        </authorList>
    </citation>
    <scope>NUCLEOTIDE SEQUENCE [LARGE SCALE GENOMIC DNA]</scope>
    <source>
        <strain evidence="2 3">M52/8-19</strain>
    </source>
</reference>
<gene>
    <name evidence="2" type="ORF">BWD14_10675</name>
</gene>
<proteinExistence type="predicted"/>
<evidence type="ECO:0000313" key="3">
    <source>
        <dbReference type="Proteomes" id="UP000189337"/>
    </source>
</evidence>
<dbReference type="EMBL" id="MTSU01000008">
    <property type="protein sequence ID" value="ONF92948.1"/>
    <property type="molecule type" value="Genomic_DNA"/>
</dbReference>
<evidence type="ECO:0000313" key="2">
    <source>
        <dbReference type="EMBL" id="ONF92948.1"/>
    </source>
</evidence>
<protein>
    <submittedName>
        <fullName evidence="2">Uncharacterized protein</fullName>
    </submittedName>
</protein>
<comment type="caution">
    <text evidence="2">The sequence shown here is derived from an EMBL/GenBank/DDBJ whole genome shotgun (WGS) entry which is preliminary data.</text>
</comment>
<feature type="region of interest" description="Disordered" evidence="1">
    <location>
        <begin position="15"/>
        <end position="42"/>
    </location>
</feature>
<dbReference type="AlphaFoldDB" id="A0AB73LML6"/>
<sequence length="64" mass="7772">MRYLSKFEFQNERFESNDSESLQNSKQRKDRGGFGTNSKFNDTDKKSRFFQVIEFPYFQKTNEN</sequence>
<organism evidence="2 3">
    <name type="scientific">Leptospira santarosai</name>
    <dbReference type="NCBI Taxonomy" id="28183"/>
    <lineage>
        <taxon>Bacteria</taxon>
        <taxon>Pseudomonadati</taxon>
        <taxon>Spirochaetota</taxon>
        <taxon>Spirochaetia</taxon>
        <taxon>Leptospirales</taxon>
        <taxon>Leptospiraceae</taxon>
        <taxon>Leptospira</taxon>
    </lineage>
</organism>
<dbReference type="Proteomes" id="UP000189337">
    <property type="component" value="Unassembled WGS sequence"/>
</dbReference>